<evidence type="ECO:0000259" key="1">
    <source>
        <dbReference type="Pfam" id="PF09557"/>
    </source>
</evidence>
<dbReference type="EMBL" id="CADCTI010000122">
    <property type="protein sequence ID" value="CAA9237078.1"/>
    <property type="molecule type" value="Genomic_DNA"/>
</dbReference>
<dbReference type="InterPro" id="IPR052967">
    <property type="entry name" value="Stress_Response_Assoc"/>
</dbReference>
<feature type="domain" description="DUF2382" evidence="1">
    <location>
        <begin position="14"/>
        <end position="120"/>
    </location>
</feature>
<dbReference type="AlphaFoldDB" id="A0A6J4I0Y6"/>
<reference evidence="2" key="1">
    <citation type="submission" date="2020-02" db="EMBL/GenBank/DDBJ databases">
        <authorList>
            <person name="Meier V. D."/>
        </authorList>
    </citation>
    <scope>NUCLEOTIDE SEQUENCE</scope>
    <source>
        <strain evidence="2">AVDCRST_MAG57</strain>
    </source>
</reference>
<evidence type="ECO:0000313" key="2">
    <source>
        <dbReference type="EMBL" id="CAA9237078.1"/>
    </source>
</evidence>
<protein>
    <recommendedName>
        <fullName evidence="1">DUF2382 domain-containing protein</fullName>
    </recommendedName>
</protein>
<name>A0A6J4I0Y6_9ACTN</name>
<gene>
    <name evidence="2" type="ORF">AVDCRST_MAG57-1332</name>
</gene>
<dbReference type="PANTHER" id="PTHR38463:SF1">
    <property type="entry name" value="STRESS RESPONSE PROTEIN YSNF"/>
    <property type="match status" value="1"/>
</dbReference>
<dbReference type="Pfam" id="PF09557">
    <property type="entry name" value="DUF2382"/>
    <property type="match status" value="1"/>
</dbReference>
<organism evidence="2">
    <name type="scientific">uncultured Blastococcus sp</name>
    <dbReference type="NCBI Taxonomy" id="217144"/>
    <lineage>
        <taxon>Bacteria</taxon>
        <taxon>Bacillati</taxon>
        <taxon>Actinomycetota</taxon>
        <taxon>Actinomycetes</taxon>
        <taxon>Geodermatophilales</taxon>
        <taxon>Geodermatophilaceae</taxon>
        <taxon>Blastococcus</taxon>
        <taxon>environmental samples</taxon>
    </lineage>
</organism>
<dbReference type="PANTHER" id="PTHR38463">
    <property type="entry name" value="STRESS RESPONSE PROTEIN YSNF"/>
    <property type="match status" value="1"/>
</dbReference>
<accession>A0A6J4I0Y6</accession>
<sequence length="130" mass="14753">MAVDPDPAAAEVVLHQEQLRVGTRRVPTEKVLVRRRIVTEVRQIEVTVRREEVEVHRVPLDGHEQSPVGGPPEPLVILLSEEVPVVQLQTRPYERVTVRVDTATEQVEVTEHLAREQAEVRSLDPARRPT</sequence>
<proteinExistence type="predicted"/>
<dbReference type="InterPro" id="IPR019060">
    <property type="entry name" value="DUF2382"/>
</dbReference>